<dbReference type="GO" id="GO:0016020">
    <property type="term" value="C:membrane"/>
    <property type="evidence" value="ECO:0007669"/>
    <property type="project" value="TreeGrafter"/>
</dbReference>
<gene>
    <name evidence="5" type="ORF">M0R89_15650</name>
</gene>
<dbReference type="GeneID" id="72186663"/>
<organism evidence="5 6">
    <name type="scientific">Halorussus limi</name>
    <dbReference type="NCBI Taxonomy" id="2938695"/>
    <lineage>
        <taxon>Archaea</taxon>
        <taxon>Methanobacteriati</taxon>
        <taxon>Methanobacteriota</taxon>
        <taxon>Stenosarchaea group</taxon>
        <taxon>Halobacteria</taxon>
        <taxon>Halobacteriales</taxon>
        <taxon>Haladaptataceae</taxon>
        <taxon>Halorussus</taxon>
    </lineage>
</organism>
<comment type="similarity">
    <text evidence="1 3">Belongs to the short-chain dehydrogenases/reductases (SDR) family.</text>
</comment>
<dbReference type="SUPFAM" id="SSF51735">
    <property type="entry name" value="NAD(P)-binding Rossmann-fold domains"/>
    <property type="match status" value="1"/>
</dbReference>
<dbReference type="InterPro" id="IPR057326">
    <property type="entry name" value="KR_dom"/>
</dbReference>
<dbReference type="EMBL" id="CP096659">
    <property type="protein sequence ID" value="UPV73960.1"/>
    <property type="molecule type" value="Genomic_DNA"/>
</dbReference>
<dbReference type="KEGG" id="halx:M0R89_15650"/>
<evidence type="ECO:0000256" key="3">
    <source>
        <dbReference type="RuleBase" id="RU000363"/>
    </source>
</evidence>
<dbReference type="GO" id="GO:0016491">
    <property type="term" value="F:oxidoreductase activity"/>
    <property type="evidence" value="ECO:0007669"/>
    <property type="project" value="UniProtKB-KW"/>
</dbReference>
<dbReference type="InterPro" id="IPR002347">
    <property type="entry name" value="SDR_fam"/>
</dbReference>
<dbReference type="Proteomes" id="UP000830729">
    <property type="component" value="Chromosome"/>
</dbReference>
<dbReference type="SMART" id="SM00822">
    <property type="entry name" value="PKS_KR"/>
    <property type="match status" value="1"/>
</dbReference>
<evidence type="ECO:0000256" key="2">
    <source>
        <dbReference type="ARBA" id="ARBA00023002"/>
    </source>
</evidence>
<name>A0A8U0HSI6_9EURY</name>
<dbReference type="RefSeq" id="WP_248650010.1">
    <property type="nucleotide sequence ID" value="NZ_CP096659.1"/>
</dbReference>
<sequence length="246" mass="26429">MADDPLDGRTALVTGASSGIGEATAHALARDGARVALAARRPKALDDVAQTIESEWDAETLVVQTNVRDEDSVEGMVETTVDAFGGLDVLVNNAGLARGESVEDMGTEEYETMMETNVDGVFYATRAAIPHLKETEGNLVFVGSFAGQYPRPFNPVYAASKWWVRGFAHSVEANVGEEGVAVTVVNPSEVRTEFGSAYGESFAERFGEGEVTEPEEVAEAIAFAAEQENSTVSELDIYRRDKFSGF</sequence>
<dbReference type="PANTHER" id="PTHR44196:SF1">
    <property type="entry name" value="DEHYDROGENASE_REDUCTASE SDR FAMILY MEMBER 7B"/>
    <property type="match status" value="1"/>
</dbReference>
<evidence type="ECO:0000313" key="6">
    <source>
        <dbReference type="Proteomes" id="UP000830729"/>
    </source>
</evidence>
<keyword evidence="6" id="KW-1185">Reference proteome</keyword>
<dbReference type="CDD" id="cd05233">
    <property type="entry name" value="SDR_c"/>
    <property type="match status" value="1"/>
</dbReference>
<reference evidence="5 6" key="1">
    <citation type="submission" date="2022-04" db="EMBL/GenBank/DDBJ databases">
        <title>Diverse halophilic archaea isolated from saline environments.</title>
        <authorList>
            <person name="Cui H.-L."/>
        </authorList>
    </citation>
    <scope>NUCLEOTIDE SEQUENCE [LARGE SCALE GENOMIC DNA]</scope>
    <source>
        <strain evidence="5 6">XZYJT49</strain>
    </source>
</reference>
<evidence type="ECO:0000256" key="1">
    <source>
        <dbReference type="ARBA" id="ARBA00006484"/>
    </source>
</evidence>
<dbReference type="AlphaFoldDB" id="A0A8U0HSI6"/>
<keyword evidence="2" id="KW-0560">Oxidoreductase</keyword>
<evidence type="ECO:0000313" key="5">
    <source>
        <dbReference type="EMBL" id="UPV73960.1"/>
    </source>
</evidence>
<evidence type="ECO:0000259" key="4">
    <source>
        <dbReference type="SMART" id="SM00822"/>
    </source>
</evidence>
<proteinExistence type="inferred from homology"/>
<dbReference type="FunFam" id="3.40.50.720:FF:000084">
    <property type="entry name" value="Short-chain dehydrogenase reductase"/>
    <property type="match status" value="1"/>
</dbReference>
<protein>
    <submittedName>
        <fullName evidence="5">SDR family oxidoreductase</fullName>
    </submittedName>
</protein>
<dbReference type="PRINTS" id="PR00081">
    <property type="entry name" value="GDHRDH"/>
</dbReference>
<feature type="domain" description="Ketoreductase" evidence="4">
    <location>
        <begin position="9"/>
        <end position="193"/>
    </location>
</feature>
<dbReference type="PRINTS" id="PR00080">
    <property type="entry name" value="SDRFAMILY"/>
</dbReference>
<accession>A0A8U0HSI6</accession>
<dbReference type="InterPro" id="IPR036291">
    <property type="entry name" value="NAD(P)-bd_dom_sf"/>
</dbReference>
<dbReference type="PANTHER" id="PTHR44196">
    <property type="entry name" value="DEHYDROGENASE/REDUCTASE SDR FAMILY MEMBER 7B"/>
    <property type="match status" value="1"/>
</dbReference>
<dbReference type="Pfam" id="PF00106">
    <property type="entry name" value="adh_short"/>
    <property type="match status" value="1"/>
</dbReference>
<dbReference type="Gene3D" id="3.40.50.720">
    <property type="entry name" value="NAD(P)-binding Rossmann-like Domain"/>
    <property type="match status" value="1"/>
</dbReference>